<feature type="domain" description="AAA+ ATPase" evidence="7">
    <location>
        <begin position="94"/>
        <end position="246"/>
    </location>
</feature>
<dbReference type="EMBL" id="FN649758">
    <property type="protein sequence ID" value="CBJ26558.1"/>
    <property type="molecule type" value="Genomic_DNA"/>
</dbReference>
<feature type="compositionally biased region" description="Basic and acidic residues" evidence="6">
    <location>
        <begin position="331"/>
        <end position="346"/>
    </location>
</feature>
<gene>
    <name evidence="8" type="ORF">Esi_0035_0009</name>
</gene>
<keyword evidence="9" id="KW-1185">Reference proteome</keyword>
<protein>
    <recommendedName>
        <fullName evidence="7">AAA+ ATPase domain-containing protein</fullName>
    </recommendedName>
</protein>
<evidence type="ECO:0000256" key="6">
    <source>
        <dbReference type="SAM" id="MobiDB-lite"/>
    </source>
</evidence>
<dbReference type="PRINTS" id="PR00300">
    <property type="entry name" value="CLPPROTEASEA"/>
</dbReference>
<evidence type="ECO:0000313" key="8">
    <source>
        <dbReference type="EMBL" id="CBJ26558.1"/>
    </source>
</evidence>
<dbReference type="InterPro" id="IPR044539">
    <property type="entry name" value="Pch2-like"/>
</dbReference>
<comment type="similarity">
    <text evidence="1">Belongs to the AAA ATPase family. PCH2 subfamily.</text>
</comment>
<feature type="compositionally biased region" description="Low complexity" evidence="6">
    <location>
        <begin position="291"/>
        <end position="305"/>
    </location>
</feature>
<evidence type="ECO:0000256" key="1">
    <source>
        <dbReference type="ARBA" id="ARBA00007271"/>
    </source>
</evidence>
<dbReference type="Pfam" id="PF00004">
    <property type="entry name" value="AAA"/>
    <property type="match status" value="1"/>
</dbReference>
<dbReference type="PROSITE" id="PS00674">
    <property type="entry name" value="AAA"/>
    <property type="match status" value="1"/>
</dbReference>
<dbReference type="FunCoup" id="D7FYR6">
    <property type="interactions" value="53"/>
</dbReference>
<proteinExistence type="inferred from homology"/>
<keyword evidence="3 5" id="KW-0067">ATP-binding</keyword>
<evidence type="ECO:0000256" key="5">
    <source>
        <dbReference type="RuleBase" id="RU003651"/>
    </source>
</evidence>
<dbReference type="InterPro" id="IPR027417">
    <property type="entry name" value="P-loop_NTPase"/>
</dbReference>
<dbReference type="SMART" id="SM00382">
    <property type="entry name" value="AAA"/>
    <property type="match status" value="1"/>
</dbReference>
<evidence type="ECO:0000256" key="2">
    <source>
        <dbReference type="ARBA" id="ARBA00022741"/>
    </source>
</evidence>
<keyword evidence="2 5" id="KW-0547">Nucleotide-binding</keyword>
<dbReference type="Pfam" id="PF23242">
    <property type="entry name" value="AAA_lid_TRIP13_C"/>
    <property type="match status" value="2"/>
</dbReference>
<dbReference type="SUPFAM" id="SSF52540">
    <property type="entry name" value="P-loop containing nucleoside triphosphate hydrolases"/>
    <property type="match status" value="1"/>
</dbReference>
<dbReference type="OrthoDB" id="10042665at2759"/>
<name>D7FYR6_ECTSI</name>
<dbReference type="GO" id="GO:0005634">
    <property type="term" value="C:nucleus"/>
    <property type="evidence" value="ECO:0007669"/>
    <property type="project" value="TreeGrafter"/>
</dbReference>
<dbReference type="GO" id="GO:0005694">
    <property type="term" value="C:chromosome"/>
    <property type="evidence" value="ECO:0007669"/>
    <property type="project" value="TreeGrafter"/>
</dbReference>
<evidence type="ECO:0000259" key="7">
    <source>
        <dbReference type="SMART" id="SM00382"/>
    </source>
</evidence>
<dbReference type="EMBL" id="FN648542">
    <property type="protein sequence ID" value="CBJ26558.1"/>
    <property type="molecule type" value="Genomic_DNA"/>
</dbReference>
<dbReference type="eggNOG" id="KOG0744">
    <property type="taxonomic scope" value="Eukaryota"/>
</dbReference>
<dbReference type="InterPro" id="IPR003959">
    <property type="entry name" value="ATPase_AAA_core"/>
</dbReference>
<accession>D7FYR6</accession>
<evidence type="ECO:0000256" key="3">
    <source>
        <dbReference type="ARBA" id="ARBA00022840"/>
    </source>
</evidence>
<dbReference type="InterPro" id="IPR003960">
    <property type="entry name" value="ATPase_AAA_CS"/>
</dbReference>
<dbReference type="CDD" id="cd19508">
    <property type="entry name" value="RecA-like_Pch2-like"/>
    <property type="match status" value="1"/>
</dbReference>
<dbReference type="InterPro" id="IPR003593">
    <property type="entry name" value="AAA+_ATPase"/>
</dbReference>
<dbReference type="GO" id="GO:0007131">
    <property type="term" value="P:reciprocal meiotic recombination"/>
    <property type="evidence" value="ECO:0007669"/>
    <property type="project" value="TreeGrafter"/>
</dbReference>
<keyword evidence="4" id="KW-0469">Meiosis</keyword>
<dbReference type="AlphaFoldDB" id="D7FYR6"/>
<feature type="region of interest" description="Disordered" evidence="6">
    <location>
        <begin position="291"/>
        <end position="363"/>
    </location>
</feature>
<dbReference type="PANTHER" id="PTHR45991">
    <property type="entry name" value="PACHYTENE CHECKPOINT PROTEIN 2"/>
    <property type="match status" value="1"/>
</dbReference>
<dbReference type="FunFam" id="3.40.50.300:FF:000680">
    <property type="entry name" value="pachytene checkpoint protein 2 homolog"/>
    <property type="match status" value="1"/>
</dbReference>
<dbReference type="STRING" id="2880.D7FYR6"/>
<dbReference type="PANTHER" id="PTHR45991:SF1">
    <property type="entry name" value="PACHYTENE CHECKPOINT PROTEIN 2 HOMOLOG"/>
    <property type="match status" value="1"/>
</dbReference>
<dbReference type="GO" id="GO:0016887">
    <property type="term" value="F:ATP hydrolysis activity"/>
    <property type="evidence" value="ECO:0007669"/>
    <property type="project" value="InterPro"/>
</dbReference>
<dbReference type="OMA" id="NVCDSVQ"/>
<dbReference type="GO" id="GO:0051598">
    <property type="term" value="P:meiotic recombination checkpoint signaling"/>
    <property type="evidence" value="ECO:0007669"/>
    <property type="project" value="TreeGrafter"/>
</dbReference>
<organism evidence="8 9">
    <name type="scientific">Ectocarpus siliculosus</name>
    <name type="common">Brown alga</name>
    <name type="synonym">Conferva siliculosa</name>
    <dbReference type="NCBI Taxonomy" id="2880"/>
    <lineage>
        <taxon>Eukaryota</taxon>
        <taxon>Sar</taxon>
        <taxon>Stramenopiles</taxon>
        <taxon>Ochrophyta</taxon>
        <taxon>PX clade</taxon>
        <taxon>Phaeophyceae</taxon>
        <taxon>Ectocarpales</taxon>
        <taxon>Ectocarpaceae</taxon>
        <taxon>Ectocarpus</taxon>
    </lineage>
</organism>
<evidence type="ECO:0000256" key="4">
    <source>
        <dbReference type="ARBA" id="ARBA00023254"/>
    </source>
</evidence>
<reference evidence="8 9" key="1">
    <citation type="journal article" date="2010" name="Nature">
        <title>The Ectocarpus genome and the independent evolution of multicellularity in brown algae.</title>
        <authorList>
            <person name="Cock J.M."/>
            <person name="Sterck L."/>
            <person name="Rouze P."/>
            <person name="Scornet D."/>
            <person name="Allen A.E."/>
            <person name="Amoutzias G."/>
            <person name="Anthouard V."/>
            <person name="Artiguenave F."/>
            <person name="Aury J.M."/>
            <person name="Badger J.H."/>
            <person name="Beszteri B."/>
            <person name="Billiau K."/>
            <person name="Bonnet E."/>
            <person name="Bothwell J.H."/>
            <person name="Bowler C."/>
            <person name="Boyen C."/>
            <person name="Brownlee C."/>
            <person name="Carrano C.J."/>
            <person name="Charrier B."/>
            <person name="Cho G.Y."/>
            <person name="Coelho S.M."/>
            <person name="Collen J."/>
            <person name="Corre E."/>
            <person name="Da Silva C."/>
            <person name="Delage L."/>
            <person name="Delaroque N."/>
            <person name="Dittami S.M."/>
            <person name="Doulbeau S."/>
            <person name="Elias M."/>
            <person name="Farnham G."/>
            <person name="Gachon C.M."/>
            <person name="Gschloessl B."/>
            <person name="Heesch S."/>
            <person name="Jabbari K."/>
            <person name="Jubin C."/>
            <person name="Kawai H."/>
            <person name="Kimura K."/>
            <person name="Kloareg B."/>
            <person name="Kupper F.C."/>
            <person name="Lang D."/>
            <person name="Le Bail A."/>
            <person name="Leblanc C."/>
            <person name="Lerouge P."/>
            <person name="Lohr M."/>
            <person name="Lopez P.J."/>
            <person name="Martens C."/>
            <person name="Maumus F."/>
            <person name="Michel G."/>
            <person name="Miranda-Saavedra D."/>
            <person name="Morales J."/>
            <person name="Moreau H."/>
            <person name="Motomura T."/>
            <person name="Nagasato C."/>
            <person name="Napoli C.A."/>
            <person name="Nelson D.R."/>
            <person name="Nyvall-Collen P."/>
            <person name="Peters A.F."/>
            <person name="Pommier C."/>
            <person name="Potin P."/>
            <person name="Poulain J."/>
            <person name="Quesneville H."/>
            <person name="Read B."/>
            <person name="Rensing S.A."/>
            <person name="Ritter A."/>
            <person name="Rousvoal S."/>
            <person name="Samanta M."/>
            <person name="Samson G."/>
            <person name="Schroeder D.C."/>
            <person name="Segurens B."/>
            <person name="Strittmatter M."/>
            <person name="Tonon T."/>
            <person name="Tregear J.W."/>
            <person name="Valentin K."/>
            <person name="von Dassow P."/>
            <person name="Yamagishi T."/>
            <person name="Van de Peer Y."/>
            <person name="Wincker P."/>
        </authorList>
    </citation>
    <scope>NUCLEOTIDE SEQUENCE [LARGE SCALE GENOMIC DNA]</scope>
    <source>
        <strain evidence="9">Ec32 / CCAP1310/4</strain>
    </source>
</reference>
<dbReference type="Gene3D" id="3.40.50.300">
    <property type="entry name" value="P-loop containing nucleotide triphosphate hydrolases"/>
    <property type="match status" value="1"/>
</dbReference>
<sequence>MDDSLPSGVSFWQGDFRVHIYRLSHEEPEQEMIDGAGEEEEIAACDQWVLPAASLEGVWESLVLARGVKNHLLEYATSALLFTDKGVSKNVISWNKVVLLHGPPGTGKTSLCKALAHKLSIRLGDRYSTGQLLEINAHSLFSKWFSESGKLVQRLFEHILELADDEDSLVCVLVDEVESLTAARSASMGGNEPSDAMRVVNAVLTQIDNLRERDNVLVLTTSNVSEAIDLAFVDRADIKQYIGLPTAPARYQVLHSCLEELVRVGIISPPSHLPPSYSKAVGLTAGAAGAAAAPSASPSSSFPSAGAPPQPASGEDTSRRGGGGSASASLWEEKGEGDGDGGRERVANGGGNSNGAIGLEPDGGGDVVVMDTDGGGAPQIRTGLHAGSEALLEVARLAEGLSGRALRKLPFQAHAFYVQRQSCTLAEFLSAMTRAVHKELGDRRSLETHR</sequence>
<dbReference type="InterPro" id="IPR001270">
    <property type="entry name" value="ClpA/B"/>
</dbReference>
<evidence type="ECO:0000313" key="9">
    <source>
        <dbReference type="Proteomes" id="UP000002630"/>
    </source>
</evidence>
<dbReference type="Proteomes" id="UP000002630">
    <property type="component" value="Linkage Group LG33"/>
</dbReference>
<dbReference type="InParanoid" id="D7FYR6"/>
<dbReference type="InterPro" id="IPR058249">
    <property type="entry name" value="Pch2_C"/>
</dbReference>
<dbReference type="GO" id="GO:0005524">
    <property type="term" value="F:ATP binding"/>
    <property type="evidence" value="ECO:0007669"/>
    <property type="project" value="UniProtKB-KW"/>
</dbReference>